<comment type="caution">
    <text evidence="2">The sequence shown here is derived from an EMBL/GenBank/DDBJ whole genome shotgun (WGS) entry which is preliminary data.</text>
</comment>
<dbReference type="EMBL" id="LAZR01065172">
    <property type="protein sequence ID" value="KKK56069.1"/>
    <property type="molecule type" value="Genomic_DNA"/>
</dbReference>
<protein>
    <submittedName>
        <fullName evidence="2">Uncharacterized protein</fullName>
    </submittedName>
</protein>
<proteinExistence type="predicted"/>
<reference evidence="2" key="1">
    <citation type="journal article" date="2015" name="Nature">
        <title>Complex archaea that bridge the gap between prokaryotes and eukaryotes.</title>
        <authorList>
            <person name="Spang A."/>
            <person name="Saw J.H."/>
            <person name="Jorgensen S.L."/>
            <person name="Zaremba-Niedzwiedzka K."/>
            <person name="Martijn J."/>
            <person name="Lind A.E."/>
            <person name="van Eijk R."/>
            <person name="Schleper C."/>
            <person name="Guy L."/>
            <person name="Ettema T.J."/>
        </authorList>
    </citation>
    <scope>NUCLEOTIDE SEQUENCE</scope>
</reference>
<dbReference type="AlphaFoldDB" id="A0A0F8YPK8"/>
<accession>A0A0F8YPK8</accession>
<feature type="transmembrane region" description="Helical" evidence="1">
    <location>
        <begin position="6"/>
        <end position="23"/>
    </location>
</feature>
<organism evidence="2">
    <name type="scientific">marine sediment metagenome</name>
    <dbReference type="NCBI Taxonomy" id="412755"/>
    <lineage>
        <taxon>unclassified sequences</taxon>
        <taxon>metagenomes</taxon>
        <taxon>ecological metagenomes</taxon>
    </lineage>
</organism>
<keyword evidence="1" id="KW-0472">Membrane</keyword>
<gene>
    <name evidence="2" type="ORF">LCGC14_3068250</name>
</gene>
<sequence length="26" mass="3027">HRPVQTLNASYELLMIVALSLFLKRL</sequence>
<keyword evidence="1" id="KW-0812">Transmembrane</keyword>
<evidence type="ECO:0000256" key="1">
    <source>
        <dbReference type="SAM" id="Phobius"/>
    </source>
</evidence>
<feature type="non-terminal residue" evidence="2">
    <location>
        <position position="1"/>
    </location>
</feature>
<keyword evidence="1" id="KW-1133">Transmembrane helix</keyword>
<evidence type="ECO:0000313" key="2">
    <source>
        <dbReference type="EMBL" id="KKK56069.1"/>
    </source>
</evidence>
<name>A0A0F8YPK8_9ZZZZ</name>